<proteinExistence type="inferred from homology"/>
<evidence type="ECO:0000256" key="3">
    <source>
        <dbReference type="ARBA" id="ARBA00022630"/>
    </source>
</evidence>
<comment type="cofactor">
    <cofactor evidence="1">
        <name>FMN</name>
        <dbReference type="ChEBI" id="CHEBI:58210"/>
    </cofactor>
</comment>
<dbReference type="AlphaFoldDB" id="A0A0H4KJ89"/>
<dbReference type="OrthoDB" id="9804207at2"/>
<reference evidence="9" key="2">
    <citation type="submission" date="2015-06" db="EMBL/GenBank/DDBJ databases">
        <title>Genome Sequence of Bacillus endophyticus and Analysis of its Companion Mechanism in the Ketogulonigenium vulgare-Bacillus strain Consortium.</title>
        <authorList>
            <person name="Jia N."/>
            <person name="Du J."/>
            <person name="Ding M.-Z."/>
            <person name="Gao F."/>
            <person name="Yuan Y.-J."/>
        </authorList>
    </citation>
    <scope>NUCLEOTIDE SEQUENCE [LARGE SCALE GENOMIC DNA]</scope>
    <source>
        <strain evidence="9">Hbe603</strain>
    </source>
</reference>
<dbReference type="InterPro" id="IPR052530">
    <property type="entry name" value="NAD(P)H_nitroreductase"/>
</dbReference>
<sequence length="178" mass="20386">MTTSIREIIKQRRTIRNFNNEVISLDTIIEMLRDATWAPNHKLREPWRFVLFHGDGKEKLRDILLQSSDNIPSKKIEKFTQAQANIVVIMPENTDPLKQEEDLSAVAALIQNFLLLAWENKIGVLWKTGKLIHNSSFQQSVGVGENEKIVGILMVGKFDNVPEAQPREDIVEKITIID</sequence>
<dbReference type="PATRIC" id="fig|135735.6.peg.2703"/>
<keyword evidence="5" id="KW-0521">NADP</keyword>
<evidence type="ECO:0000256" key="5">
    <source>
        <dbReference type="ARBA" id="ARBA00022857"/>
    </source>
</evidence>
<dbReference type="InterPro" id="IPR000415">
    <property type="entry name" value="Nitroreductase-like"/>
</dbReference>
<dbReference type="Pfam" id="PF00881">
    <property type="entry name" value="Nitroreductase"/>
    <property type="match status" value="1"/>
</dbReference>
<dbReference type="InterPro" id="IPR029479">
    <property type="entry name" value="Nitroreductase"/>
</dbReference>
<evidence type="ECO:0000256" key="4">
    <source>
        <dbReference type="ARBA" id="ARBA00022643"/>
    </source>
</evidence>
<dbReference type="CDD" id="cd02135">
    <property type="entry name" value="YdjA-like"/>
    <property type="match status" value="1"/>
</dbReference>
<evidence type="ECO:0000256" key="7">
    <source>
        <dbReference type="ARBA" id="ARBA00023027"/>
    </source>
</evidence>
<dbReference type="GeneID" id="93701689"/>
<name>A0A0H4KJ89_9BACI</name>
<dbReference type="EMBL" id="CP011974">
    <property type="protein sequence ID" value="AKO92891.1"/>
    <property type="molecule type" value="Genomic_DNA"/>
</dbReference>
<keyword evidence="4" id="KW-0288">FMN</keyword>
<keyword evidence="7" id="KW-0520">NAD</keyword>
<organism evidence="8 9">
    <name type="scientific">Priestia filamentosa</name>
    <dbReference type="NCBI Taxonomy" id="1402861"/>
    <lineage>
        <taxon>Bacteria</taxon>
        <taxon>Bacillati</taxon>
        <taxon>Bacillota</taxon>
        <taxon>Bacilli</taxon>
        <taxon>Bacillales</taxon>
        <taxon>Bacillaceae</taxon>
        <taxon>Priestia</taxon>
    </lineage>
</organism>
<keyword evidence="9" id="KW-1185">Reference proteome</keyword>
<accession>A0A1X7EHI7</accession>
<dbReference type="Gene3D" id="3.40.109.10">
    <property type="entry name" value="NADH Oxidase"/>
    <property type="match status" value="1"/>
</dbReference>
<protein>
    <submittedName>
        <fullName evidence="8">Uncharacterized protein</fullName>
    </submittedName>
</protein>
<comment type="similarity">
    <text evidence="2">Belongs to the nitroreductase family.</text>
</comment>
<evidence type="ECO:0000256" key="1">
    <source>
        <dbReference type="ARBA" id="ARBA00001917"/>
    </source>
</evidence>
<evidence type="ECO:0000313" key="8">
    <source>
        <dbReference type="EMBL" id="AKO92891.1"/>
    </source>
</evidence>
<gene>
    <name evidence="8" type="ORF">BEH_12825</name>
</gene>
<reference evidence="8 9" key="1">
    <citation type="journal article" date="2015" name="PLoS ONE">
        <title>Genome Sequence of Bacillus endophyticus and Analysis of Its Companion Mechanism in the Ketogulonigenium vulgare-Bacillus Strain Consortium.</title>
        <authorList>
            <person name="Jia N."/>
            <person name="Du J."/>
            <person name="Ding M.Z."/>
            <person name="Gao F."/>
            <person name="Yuan Y.J."/>
        </authorList>
    </citation>
    <scope>NUCLEOTIDE SEQUENCE [LARGE SCALE GENOMIC DNA]</scope>
    <source>
        <strain evidence="8 9">Hbe603</strain>
    </source>
</reference>
<accession>A0A0H4KJ89</accession>
<keyword evidence="3" id="KW-0285">Flavoprotein</keyword>
<dbReference type="KEGG" id="beo:BEH_12825"/>
<dbReference type="PANTHER" id="PTHR43821:SF1">
    <property type="entry name" value="NAD(P)H NITROREDUCTASE YDJA-RELATED"/>
    <property type="match status" value="1"/>
</dbReference>
<dbReference type="PANTHER" id="PTHR43821">
    <property type="entry name" value="NAD(P)H NITROREDUCTASE YDJA-RELATED"/>
    <property type="match status" value="1"/>
</dbReference>
<dbReference type="SUPFAM" id="SSF55469">
    <property type="entry name" value="FMN-dependent nitroreductase-like"/>
    <property type="match status" value="1"/>
</dbReference>
<dbReference type="GO" id="GO:0016491">
    <property type="term" value="F:oxidoreductase activity"/>
    <property type="evidence" value="ECO:0007669"/>
    <property type="project" value="UniProtKB-KW"/>
</dbReference>
<evidence type="ECO:0000256" key="2">
    <source>
        <dbReference type="ARBA" id="ARBA00007118"/>
    </source>
</evidence>
<dbReference type="InterPro" id="IPR026021">
    <property type="entry name" value="YdjA-like"/>
</dbReference>
<keyword evidence="6" id="KW-0560">Oxidoreductase</keyword>
<dbReference type="Proteomes" id="UP000036202">
    <property type="component" value="Chromosome"/>
</dbReference>
<evidence type="ECO:0000256" key="6">
    <source>
        <dbReference type="ARBA" id="ARBA00023002"/>
    </source>
</evidence>
<dbReference type="RefSeq" id="WP_019394193.1">
    <property type="nucleotide sequence ID" value="NZ_ALIM01000034.1"/>
</dbReference>
<evidence type="ECO:0000313" key="9">
    <source>
        <dbReference type="Proteomes" id="UP000036202"/>
    </source>
</evidence>